<evidence type="ECO:0000256" key="5">
    <source>
        <dbReference type="PROSITE-ProRule" id="PRU01172"/>
    </source>
</evidence>
<dbReference type="GeneID" id="109481071"/>
<keyword evidence="3" id="KW-1015">Disulfide bond</keyword>
<evidence type="ECO:0000256" key="2">
    <source>
        <dbReference type="ARBA" id="ARBA00022837"/>
    </source>
</evidence>
<dbReference type="Gene3D" id="2.60.120.200">
    <property type="match status" value="1"/>
</dbReference>
<dbReference type="Pfam" id="PF00354">
    <property type="entry name" value="Pentaxin"/>
    <property type="match status" value="1"/>
</dbReference>
<dbReference type="PROSITE" id="PS51828">
    <property type="entry name" value="PTX_2"/>
    <property type="match status" value="1"/>
</dbReference>
<dbReference type="FunFam" id="2.60.120.200:FF:000012">
    <property type="entry name" value="neuronal pentraxin receptor"/>
    <property type="match status" value="1"/>
</dbReference>
<keyword evidence="1 6" id="KW-0479">Metal-binding</keyword>
<dbReference type="InterPro" id="IPR051360">
    <property type="entry name" value="Neuronal_Pentraxin_Related"/>
</dbReference>
<evidence type="ECO:0000256" key="6">
    <source>
        <dbReference type="RuleBase" id="RU362112"/>
    </source>
</evidence>
<dbReference type="PANTHER" id="PTHR19277">
    <property type="entry name" value="PENTRAXIN"/>
    <property type="match status" value="1"/>
</dbReference>
<comment type="cofactor">
    <cofactor evidence="6">
        <name>Ca(2+)</name>
        <dbReference type="ChEBI" id="CHEBI:29108"/>
    </cofactor>
    <text evidence="6">Binds 2 calcium ions per subunit.</text>
</comment>
<dbReference type="OrthoDB" id="8871962at2759"/>
<name>A0A6P4ZQJ9_BRABE</name>
<comment type="subcellular location">
    <subcellularLocation>
        <location evidence="6">Secreted</location>
    </subcellularLocation>
</comment>
<evidence type="ECO:0000313" key="8">
    <source>
        <dbReference type="Proteomes" id="UP000515135"/>
    </source>
</evidence>
<dbReference type="AlphaFoldDB" id="A0A6P4ZQJ9"/>
<dbReference type="InterPro" id="IPR013320">
    <property type="entry name" value="ConA-like_dom_sf"/>
</dbReference>
<dbReference type="PRINTS" id="PR00895">
    <property type="entry name" value="PENTAXIN"/>
</dbReference>
<organism evidence="8 9">
    <name type="scientific">Branchiostoma belcheri</name>
    <name type="common">Amphioxus</name>
    <dbReference type="NCBI Taxonomy" id="7741"/>
    <lineage>
        <taxon>Eukaryota</taxon>
        <taxon>Metazoa</taxon>
        <taxon>Chordata</taxon>
        <taxon>Cephalochordata</taxon>
        <taxon>Leptocardii</taxon>
        <taxon>Amphioxiformes</taxon>
        <taxon>Branchiostomatidae</taxon>
        <taxon>Branchiostoma</taxon>
    </lineage>
</organism>
<sequence length="222" mass="24403">MHKQLFNPGSSAVPGDSQKIIFPSPRSIENYARMQTTLSSDLRSFTLCVHMRSTMSTSDTMVLVSYARASSQDNELLLFFSRGFMLHINQHDNNYMADPPVWDGEWHTICTTWRSSDGAWQLYADGVLTASGSGLRVGGAVRTGGVFILGQEQDTLGGGFDVNQTFSGELSGVNLWDRVLSPAEIGAGWAVFCNHHGNVIDWDTTDIAVFGETSMTEYQCSK</sequence>
<evidence type="ECO:0000259" key="7">
    <source>
        <dbReference type="PROSITE" id="PS51828"/>
    </source>
</evidence>
<dbReference type="RefSeq" id="XP_019639103.1">
    <property type="nucleotide sequence ID" value="XM_019783544.1"/>
</dbReference>
<proteinExistence type="inferred from homology"/>
<dbReference type="GO" id="GO:0046872">
    <property type="term" value="F:metal ion binding"/>
    <property type="evidence" value="ECO:0007669"/>
    <property type="project" value="UniProtKB-KW"/>
</dbReference>
<dbReference type="InterPro" id="IPR001759">
    <property type="entry name" value="PTX_dom"/>
</dbReference>
<gene>
    <name evidence="9" type="primary">LOC109481071</name>
</gene>
<dbReference type="SMART" id="SM00159">
    <property type="entry name" value="PTX"/>
    <property type="match status" value="1"/>
</dbReference>
<comment type="subunit">
    <text evidence="6">Homopentamer. Pentaxin (or pentraxin) have a discoid arrangement of 5 non-covalently bound subunits.</text>
</comment>
<keyword evidence="2 6" id="KW-0106">Calcium</keyword>
<accession>A0A6P4ZQJ9</accession>
<reference evidence="9" key="1">
    <citation type="submission" date="2025-08" db="UniProtKB">
        <authorList>
            <consortium name="RefSeq"/>
        </authorList>
    </citation>
    <scope>IDENTIFICATION</scope>
    <source>
        <tissue evidence="9">Gonad</tissue>
    </source>
</reference>
<comment type="similarity">
    <text evidence="6">Belongs to the pentraxin family.</text>
</comment>
<evidence type="ECO:0000256" key="1">
    <source>
        <dbReference type="ARBA" id="ARBA00022723"/>
    </source>
</evidence>
<comment type="caution">
    <text evidence="5">Lacks conserved residue(s) required for the propagation of feature annotation.</text>
</comment>
<dbReference type="SUPFAM" id="SSF49899">
    <property type="entry name" value="Concanavalin A-like lectins/glucanases"/>
    <property type="match status" value="1"/>
</dbReference>
<dbReference type="Proteomes" id="UP000515135">
    <property type="component" value="Unplaced"/>
</dbReference>
<dbReference type="KEGG" id="bbel:109481071"/>
<protein>
    <recommendedName>
        <fullName evidence="6">Pentraxin family member</fullName>
    </recommendedName>
</protein>
<keyword evidence="8" id="KW-1185">Reference proteome</keyword>
<evidence type="ECO:0000256" key="4">
    <source>
        <dbReference type="ARBA" id="ARBA00023180"/>
    </source>
</evidence>
<dbReference type="GO" id="GO:0005576">
    <property type="term" value="C:extracellular region"/>
    <property type="evidence" value="ECO:0007669"/>
    <property type="project" value="UniProtKB-SubCell"/>
</dbReference>
<keyword evidence="4" id="KW-0325">Glycoprotein</keyword>
<evidence type="ECO:0000256" key="3">
    <source>
        <dbReference type="ARBA" id="ARBA00023157"/>
    </source>
</evidence>
<dbReference type="PANTHER" id="PTHR19277:SF161">
    <property type="entry name" value="LAMININ G DOMAIN-CONTAINING PROTEIN"/>
    <property type="match status" value="1"/>
</dbReference>
<feature type="domain" description="Pentraxin (PTX)" evidence="7">
    <location>
        <begin position="16"/>
        <end position="221"/>
    </location>
</feature>
<evidence type="ECO:0000313" key="9">
    <source>
        <dbReference type="RefSeq" id="XP_019639103.1"/>
    </source>
</evidence>